<evidence type="ECO:0008006" key="4">
    <source>
        <dbReference type="Google" id="ProtNLM"/>
    </source>
</evidence>
<feature type="transmembrane region" description="Helical" evidence="1">
    <location>
        <begin position="28"/>
        <end position="49"/>
    </location>
</feature>
<dbReference type="EMBL" id="JBAKBE010000002">
    <property type="protein sequence ID" value="MEH0095328.1"/>
    <property type="molecule type" value="Genomic_DNA"/>
</dbReference>
<proteinExistence type="predicted"/>
<name>A0ABU7ZJY9_9HYPH</name>
<organism evidence="2 3">
    <name type="scientific">Pannonibacter anstelovis</name>
    <dbReference type="NCBI Taxonomy" id="3121537"/>
    <lineage>
        <taxon>Bacteria</taxon>
        <taxon>Pseudomonadati</taxon>
        <taxon>Pseudomonadota</taxon>
        <taxon>Alphaproteobacteria</taxon>
        <taxon>Hyphomicrobiales</taxon>
        <taxon>Stappiaceae</taxon>
        <taxon>Pannonibacter</taxon>
    </lineage>
</organism>
<sequence length="58" mass="6454">MQVITEAMTEDGIKLTEEQKKRRRSRSIAIALALAGMVLLFYVVTIVKLGPGVLQRPL</sequence>
<accession>A0ABU7ZJY9</accession>
<evidence type="ECO:0000256" key="1">
    <source>
        <dbReference type="SAM" id="Phobius"/>
    </source>
</evidence>
<protein>
    <recommendedName>
        <fullName evidence="4">CoxF protein</fullName>
    </recommendedName>
</protein>
<dbReference type="Proteomes" id="UP001380822">
    <property type="component" value="Unassembled WGS sequence"/>
</dbReference>
<evidence type="ECO:0000313" key="2">
    <source>
        <dbReference type="EMBL" id="MEH0095328.1"/>
    </source>
</evidence>
<keyword evidence="1" id="KW-1133">Transmembrane helix</keyword>
<dbReference type="RefSeq" id="WP_334250160.1">
    <property type="nucleotide sequence ID" value="NZ_JBAKBE010000002.1"/>
</dbReference>
<reference evidence="2 3" key="1">
    <citation type="submission" date="2024-02" db="EMBL/GenBank/DDBJ databases">
        <title>A new putative Pannonibacter species isolated from two cases of bloodstream infections in paediatric patients.</title>
        <authorList>
            <person name="Castellana S."/>
            <person name="De Laurentiis V."/>
            <person name="Grassi M."/>
            <person name="De Leonardis F."/>
            <person name="Mosca A."/>
            <person name="De Carlo C."/>
            <person name="Sparapano E."/>
            <person name="Ronga L."/>
            <person name="Santacroce L."/>
            <person name="Chironna M."/>
            <person name="De Robertis A."/>
            <person name="Bianco A."/>
            <person name="Del Sambro L."/>
            <person name="Capozzi L."/>
            <person name="Parisi A."/>
        </authorList>
    </citation>
    <scope>NUCLEOTIDE SEQUENCE [LARGE SCALE GENOMIC DNA]</scope>
    <source>
        <strain evidence="2 3">Pt2</strain>
    </source>
</reference>
<comment type="caution">
    <text evidence="2">The sequence shown here is derived from an EMBL/GenBank/DDBJ whole genome shotgun (WGS) entry which is preliminary data.</text>
</comment>
<gene>
    <name evidence="2" type="ORF">V6L76_03635</name>
</gene>
<keyword evidence="1" id="KW-0472">Membrane</keyword>
<keyword evidence="3" id="KW-1185">Reference proteome</keyword>
<evidence type="ECO:0000313" key="3">
    <source>
        <dbReference type="Proteomes" id="UP001380822"/>
    </source>
</evidence>
<keyword evidence="1" id="KW-0812">Transmembrane</keyword>